<sequence>MSTYVRFRHFGRIGTHMHSARNVGRYKSSKPEDSQEGNPLLKYLTMKITATGPITVAEYMREVLTNPLKGYYMHHDMLGEHGDFVTSPEISQIFGELIGIWCVSEWISGGKSKSLNLVELGPGRGSLMSDILRVFSQFKHLLNTCDISIHLVEVSPKLSEIQALNLTEKSTDAKYEDRSSCYKMGITKTGLPINWYYNIQDVPSGYTFYIAHEFFDALPIHILQKIQDEWREVLIDVDPEIQHKLRFVLGSSSSHIAKTFIKADEKRNRVEVCPEAAIIIQKLASQIKNFGGAAIIADYGHSGNKEDTFRGFRSHQLHNVLLAPGTADLTADVDFNFLKRMIGNYVSFLGPITQSEFLRNMGIDLRLKVLLENAKDATTQQHLIKSYDVLMNPNKMGKRFQFFSLFPHSRLEQTSNVKYPIAGFTELETS</sequence>
<evidence type="ECO:0000256" key="6">
    <source>
        <dbReference type="ARBA" id="ARBA00023128"/>
    </source>
</evidence>
<organism evidence="10 11">
    <name type="scientific">Pyxicephalus adspersus</name>
    <name type="common">African bullfrog</name>
    <dbReference type="NCBI Taxonomy" id="30357"/>
    <lineage>
        <taxon>Eukaryota</taxon>
        <taxon>Metazoa</taxon>
        <taxon>Chordata</taxon>
        <taxon>Craniata</taxon>
        <taxon>Vertebrata</taxon>
        <taxon>Euteleostomi</taxon>
        <taxon>Amphibia</taxon>
        <taxon>Batrachia</taxon>
        <taxon>Anura</taxon>
        <taxon>Neobatrachia</taxon>
        <taxon>Ranoidea</taxon>
        <taxon>Pyxicephalidae</taxon>
        <taxon>Pyxicephalinae</taxon>
        <taxon>Pyxicephalus</taxon>
    </lineage>
</organism>
<accession>A0AAV3A6P0</accession>
<dbReference type="GO" id="GO:0032259">
    <property type="term" value="P:methylation"/>
    <property type="evidence" value="ECO:0007669"/>
    <property type="project" value="UniProtKB-KW"/>
</dbReference>
<dbReference type="AlphaFoldDB" id="A0AAV3A6P0"/>
<dbReference type="EMBL" id="DYDO01000004">
    <property type="protein sequence ID" value="DBA26806.1"/>
    <property type="molecule type" value="Genomic_DNA"/>
</dbReference>
<keyword evidence="4 9" id="KW-0808">Transferase</keyword>
<keyword evidence="5" id="KW-0809">Transit peptide</keyword>
<keyword evidence="3 9" id="KW-0489">Methyltransferase</keyword>
<evidence type="ECO:0000256" key="7">
    <source>
        <dbReference type="ARBA" id="ARBA00048612"/>
    </source>
</evidence>
<dbReference type="PANTHER" id="PTHR12049:SF7">
    <property type="entry name" value="PROTEIN ARGININE METHYLTRANSFERASE NDUFAF7, MITOCHONDRIAL"/>
    <property type="match status" value="1"/>
</dbReference>
<protein>
    <recommendedName>
        <fullName evidence="9">Protein arginine methyltransferase NDUFAF7</fullName>
        <ecNumber evidence="9">2.1.1.320</ecNumber>
    </recommendedName>
</protein>
<dbReference type="Gene3D" id="3.40.50.12710">
    <property type="match status" value="1"/>
</dbReference>
<dbReference type="InterPro" id="IPR029063">
    <property type="entry name" value="SAM-dependent_MTases_sf"/>
</dbReference>
<evidence type="ECO:0000313" key="11">
    <source>
        <dbReference type="Proteomes" id="UP001181693"/>
    </source>
</evidence>
<dbReference type="EC" id="2.1.1.320" evidence="9"/>
<comment type="caution">
    <text evidence="10">The sequence shown here is derived from an EMBL/GenBank/DDBJ whole genome shotgun (WGS) entry which is preliminary data.</text>
</comment>
<dbReference type="SUPFAM" id="SSF53335">
    <property type="entry name" value="S-adenosyl-L-methionine-dependent methyltransferases"/>
    <property type="match status" value="1"/>
</dbReference>
<evidence type="ECO:0000256" key="8">
    <source>
        <dbReference type="ARBA" id="ARBA00054758"/>
    </source>
</evidence>
<comment type="catalytic activity">
    <reaction evidence="7 9">
        <text>L-arginyl-[protein] + 2 S-adenosyl-L-methionine = N(omega),N(omega)'-dimethyl-L-arginyl-[protein] + 2 S-adenosyl-L-homocysteine + 2 H(+)</text>
        <dbReference type="Rhea" id="RHEA:48108"/>
        <dbReference type="Rhea" id="RHEA-COMP:10532"/>
        <dbReference type="Rhea" id="RHEA-COMP:11992"/>
        <dbReference type="ChEBI" id="CHEBI:15378"/>
        <dbReference type="ChEBI" id="CHEBI:29965"/>
        <dbReference type="ChEBI" id="CHEBI:57856"/>
        <dbReference type="ChEBI" id="CHEBI:59789"/>
        <dbReference type="ChEBI" id="CHEBI:88221"/>
        <dbReference type="EC" id="2.1.1.320"/>
    </reaction>
</comment>
<dbReference type="GO" id="GO:0005739">
    <property type="term" value="C:mitochondrion"/>
    <property type="evidence" value="ECO:0007669"/>
    <property type="project" value="UniProtKB-SubCell"/>
</dbReference>
<dbReference type="GO" id="GO:0035243">
    <property type="term" value="F:protein-arginine omega-N symmetric methyltransferase activity"/>
    <property type="evidence" value="ECO:0007669"/>
    <property type="project" value="UniProtKB-EC"/>
</dbReference>
<keyword evidence="6 9" id="KW-0496">Mitochondrion</keyword>
<dbReference type="Pfam" id="PF02636">
    <property type="entry name" value="Methyltransf_28"/>
    <property type="match status" value="1"/>
</dbReference>
<dbReference type="FunFam" id="3.40.50.12710:FF:000001">
    <property type="entry name" value="Protein arginine methyltransferase NDUFAF7"/>
    <property type="match status" value="1"/>
</dbReference>
<comment type="subcellular location">
    <subcellularLocation>
        <location evidence="1 9">Mitochondrion</location>
    </subcellularLocation>
</comment>
<dbReference type="Proteomes" id="UP001181693">
    <property type="component" value="Unassembled WGS sequence"/>
</dbReference>
<evidence type="ECO:0000256" key="9">
    <source>
        <dbReference type="RuleBase" id="RU364114"/>
    </source>
</evidence>
<dbReference type="InterPro" id="IPR038375">
    <property type="entry name" value="NDUFAF7_sf"/>
</dbReference>
<dbReference type="PANTHER" id="PTHR12049">
    <property type="entry name" value="PROTEIN ARGININE METHYLTRANSFERASE NDUFAF7, MITOCHONDRIAL"/>
    <property type="match status" value="1"/>
</dbReference>
<evidence type="ECO:0000256" key="3">
    <source>
        <dbReference type="ARBA" id="ARBA00022603"/>
    </source>
</evidence>
<evidence type="ECO:0000256" key="1">
    <source>
        <dbReference type="ARBA" id="ARBA00004173"/>
    </source>
</evidence>
<dbReference type="InterPro" id="IPR003788">
    <property type="entry name" value="NDUFAF7"/>
</dbReference>
<evidence type="ECO:0000313" key="10">
    <source>
        <dbReference type="EMBL" id="DBA26806.1"/>
    </source>
</evidence>
<evidence type="ECO:0000256" key="4">
    <source>
        <dbReference type="ARBA" id="ARBA00022679"/>
    </source>
</evidence>
<comment type="function">
    <text evidence="8">Arginine methyltransferase involved in the assembly or stability of mitochondrial NADH:ubiquinone oxidoreductase complex (complex I). Acts by mediating symmetric dimethylation of 'Arg-118' of NDUFS2 after it assembles into the complex I, stabilizing the early intermediate complex.</text>
</comment>
<evidence type="ECO:0000256" key="5">
    <source>
        <dbReference type="ARBA" id="ARBA00022946"/>
    </source>
</evidence>
<name>A0AAV3A6P0_PYXAD</name>
<gene>
    <name evidence="10" type="ORF">GDO54_011016</name>
</gene>
<dbReference type="GO" id="GO:0032981">
    <property type="term" value="P:mitochondrial respiratory chain complex I assembly"/>
    <property type="evidence" value="ECO:0007669"/>
    <property type="project" value="TreeGrafter"/>
</dbReference>
<keyword evidence="11" id="KW-1185">Reference proteome</keyword>
<proteinExistence type="inferred from homology"/>
<comment type="similarity">
    <text evidence="2 9">Belongs to the NDUFAF7 family.</text>
</comment>
<evidence type="ECO:0000256" key="2">
    <source>
        <dbReference type="ARBA" id="ARBA00005891"/>
    </source>
</evidence>
<reference evidence="10" key="1">
    <citation type="thesis" date="2020" institute="ProQuest LLC" country="789 East Eisenhower Parkway, Ann Arbor, MI, USA">
        <title>Comparative Genomics and Chromosome Evolution.</title>
        <authorList>
            <person name="Mudd A.B."/>
        </authorList>
    </citation>
    <scope>NUCLEOTIDE SEQUENCE</scope>
    <source>
        <strain evidence="10">1538</strain>
        <tissue evidence="10">Blood</tissue>
    </source>
</reference>